<dbReference type="InterPro" id="IPR029039">
    <property type="entry name" value="Flavoprotein-like_sf"/>
</dbReference>
<feature type="domain" description="Flavodoxin-like fold" evidence="2">
    <location>
        <begin position="13"/>
        <end position="177"/>
    </location>
</feature>
<accession>A0A936Z3N1</accession>
<keyword evidence="1" id="KW-0560">Oxidoreductase</keyword>
<name>A0A936Z3N1_9BURK</name>
<comment type="caution">
    <text evidence="3">The sequence shown here is derived from an EMBL/GenBank/DDBJ whole genome shotgun (WGS) entry which is preliminary data.</text>
</comment>
<sequence>MDEFANSARGAYVLAAHPNWRESRVNRLLLQRARGVAGVKVQDLYARYPDYDIDVAAEQANTGAAQLLVLLHPVQWYSMPALLKLWLDEVLSYGWAYGRAGTALHGKDLWLVATTGGPEASYHPQGYNRYFFDAFLPPYEQTAALCGMRFLPPLVLHAAHRASHEEVEAHAEVFRDRLATYPDWPEIAELGACPITDVPATDRPAPPAHD</sequence>
<keyword evidence="4" id="KW-1185">Reference proteome</keyword>
<dbReference type="GO" id="GO:0010181">
    <property type="term" value="F:FMN binding"/>
    <property type="evidence" value="ECO:0007669"/>
    <property type="project" value="TreeGrafter"/>
</dbReference>
<gene>
    <name evidence="3" type="ORF">JJ685_19410</name>
</gene>
<dbReference type="EMBL" id="JAEQNE010000005">
    <property type="protein sequence ID" value="MBL0393314.1"/>
    <property type="molecule type" value="Genomic_DNA"/>
</dbReference>
<protein>
    <submittedName>
        <fullName evidence="3">NAD(P)H-dependent oxidoreductase</fullName>
    </submittedName>
</protein>
<proteinExistence type="predicted"/>
<dbReference type="PANTHER" id="PTHR47307:SF2">
    <property type="entry name" value="GLUTATHIONE-REGULATED POTASSIUM-EFFLUX SYSTEM ANCILLARY PROTEIN KEFF"/>
    <property type="match status" value="1"/>
</dbReference>
<dbReference type="GO" id="GO:0003955">
    <property type="term" value="F:NAD(P)H dehydrogenase (quinone) activity"/>
    <property type="evidence" value="ECO:0007669"/>
    <property type="project" value="TreeGrafter"/>
</dbReference>
<evidence type="ECO:0000313" key="4">
    <source>
        <dbReference type="Proteomes" id="UP000599109"/>
    </source>
</evidence>
<evidence type="ECO:0000313" key="3">
    <source>
        <dbReference type="EMBL" id="MBL0393314.1"/>
    </source>
</evidence>
<dbReference type="InterPro" id="IPR046980">
    <property type="entry name" value="KefG/KefF"/>
</dbReference>
<organism evidence="3 4">
    <name type="scientific">Ramlibacter monticola</name>
    <dbReference type="NCBI Taxonomy" id="1926872"/>
    <lineage>
        <taxon>Bacteria</taxon>
        <taxon>Pseudomonadati</taxon>
        <taxon>Pseudomonadota</taxon>
        <taxon>Betaproteobacteria</taxon>
        <taxon>Burkholderiales</taxon>
        <taxon>Comamonadaceae</taxon>
        <taxon>Ramlibacter</taxon>
    </lineage>
</organism>
<reference evidence="3 4" key="1">
    <citation type="journal article" date="2017" name="Int. J. Syst. Evol. Microbiol.">
        <title>Ramlibacter monticola sp. nov., isolated from forest soil.</title>
        <authorList>
            <person name="Chaudhary D.K."/>
            <person name="Kim J."/>
        </authorList>
    </citation>
    <scope>NUCLEOTIDE SEQUENCE [LARGE SCALE GENOMIC DNA]</scope>
    <source>
        <strain evidence="3 4">KACC 19175</strain>
    </source>
</reference>
<evidence type="ECO:0000256" key="1">
    <source>
        <dbReference type="ARBA" id="ARBA00023002"/>
    </source>
</evidence>
<evidence type="ECO:0000259" key="2">
    <source>
        <dbReference type="Pfam" id="PF02525"/>
    </source>
</evidence>
<dbReference type="Pfam" id="PF02525">
    <property type="entry name" value="Flavodoxin_2"/>
    <property type="match status" value="1"/>
</dbReference>
<dbReference type="Proteomes" id="UP000599109">
    <property type="component" value="Unassembled WGS sequence"/>
</dbReference>
<dbReference type="RefSeq" id="WP_201675984.1">
    <property type="nucleotide sequence ID" value="NZ_JAEQNE010000005.1"/>
</dbReference>
<dbReference type="Gene3D" id="3.40.50.360">
    <property type="match status" value="1"/>
</dbReference>
<dbReference type="AlphaFoldDB" id="A0A936Z3N1"/>
<dbReference type="GO" id="GO:0009055">
    <property type="term" value="F:electron transfer activity"/>
    <property type="evidence" value="ECO:0007669"/>
    <property type="project" value="TreeGrafter"/>
</dbReference>
<dbReference type="PANTHER" id="PTHR47307">
    <property type="entry name" value="GLUTATHIONE-REGULATED POTASSIUM-EFFLUX SYSTEM ANCILLARY PROTEIN KEFG"/>
    <property type="match status" value="1"/>
</dbReference>
<dbReference type="SUPFAM" id="SSF52218">
    <property type="entry name" value="Flavoproteins"/>
    <property type="match status" value="1"/>
</dbReference>
<dbReference type="InterPro" id="IPR003680">
    <property type="entry name" value="Flavodoxin_fold"/>
</dbReference>